<keyword evidence="1" id="KW-0805">Transcription regulation</keyword>
<dbReference type="PROSITE" id="PS50977">
    <property type="entry name" value="HTH_TETR_2"/>
    <property type="match status" value="1"/>
</dbReference>
<dbReference type="PROSITE" id="PS01081">
    <property type="entry name" value="HTH_TETR_1"/>
    <property type="match status" value="1"/>
</dbReference>
<proteinExistence type="predicted"/>
<keyword evidence="3" id="KW-0804">Transcription</keyword>
<accession>A0ABS4PZU1</accession>
<dbReference type="Pfam" id="PF00440">
    <property type="entry name" value="TetR_N"/>
    <property type="match status" value="1"/>
</dbReference>
<organism evidence="6 7">
    <name type="scientific">Amycolatopsis magusensis</name>
    <dbReference type="NCBI Taxonomy" id="882444"/>
    <lineage>
        <taxon>Bacteria</taxon>
        <taxon>Bacillati</taxon>
        <taxon>Actinomycetota</taxon>
        <taxon>Actinomycetes</taxon>
        <taxon>Pseudonocardiales</taxon>
        <taxon>Pseudonocardiaceae</taxon>
        <taxon>Amycolatopsis</taxon>
    </lineage>
</organism>
<dbReference type="InterPro" id="IPR009057">
    <property type="entry name" value="Homeodomain-like_sf"/>
</dbReference>
<evidence type="ECO:0000256" key="2">
    <source>
        <dbReference type="ARBA" id="ARBA00023125"/>
    </source>
</evidence>
<evidence type="ECO:0000313" key="6">
    <source>
        <dbReference type="EMBL" id="MBP2184947.1"/>
    </source>
</evidence>
<dbReference type="PANTHER" id="PTHR30055:SF234">
    <property type="entry name" value="HTH-TYPE TRANSCRIPTIONAL REGULATOR BETI"/>
    <property type="match status" value="1"/>
</dbReference>
<evidence type="ECO:0000313" key="7">
    <source>
        <dbReference type="Proteomes" id="UP000741013"/>
    </source>
</evidence>
<reference evidence="6 7" key="1">
    <citation type="submission" date="2021-03" db="EMBL/GenBank/DDBJ databases">
        <title>Sequencing the genomes of 1000 actinobacteria strains.</title>
        <authorList>
            <person name="Klenk H.-P."/>
        </authorList>
    </citation>
    <scope>NUCLEOTIDE SEQUENCE [LARGE SCALE GENOMIC DNA]</scope>
    <source>
        <strain evidence="6 7">DSM 45510</strain>
    </source>
</reference>
<dbReference type="InterPro" id="IPR023772">
    <property type="entry name" value="DNA-bd_HTH_TetR-type_CS"/>
</dbReference>
<feature type="DNA-binding region" description="H-T-H motif" evidence="4">
    <location>
        <begin position="25"/>
        <end position="44"/>
    </location>
</feature>
<protein>
    <submittedName>
        <fullName evidence="6">AcrR family transcriptional regulator</fullName>
    </submittedName>
</protein>
<dbReference type="RefSeq" id="WP_209667899.1">
    <property type="nucleotide sequence ID" value="NZ_JAGGMS010000001.1"/>
</dbReference>
<evidence type="ECO:0000256" key="1">
    <source>
        <dbReference type="ARBA" id="ARBA00023015"/>
    </source>
</evidence>
<evidence type="ECO:0000256" key="3">
    <source>
        <dbReference type="ARBA" id="ARBA00023163"/>
    </source>
</evidence>
<dbReference type="InterPro" id="IPR050109">
    <property type="entry name" value="HTH-type_TetR-like_transc_reg"/>
</dbReference>
<feature type="domain" description="HTH tetR-type" evidence="5">
    <location>
        <begin position="2"/>
        <end position="62"/>
    </location>
</feature>
<dbReference type="SUPFAM" id="SSF46689">
    <property type="entry name" value="Homeodomain-like"/>
    <property type="match status" value="1"/>
</dbReference>
<name>A0ABS4PZU1_9PSEU</name>
<dbReference type="Gene3D" id="1.10.357.10">
    <property type="entry name" value="Tetracycline Repressor, domain 2"/>
    <property type="match status" value="1"/>
</dbReference>
<keyword evidence="2 4" id="KW-0238">DNA-binding</keyword>
<evidence type="ECO:0000259" key="5">
    <source>
        <dbReference type="PROSITE" id="PS50977"/>
    </source>
</evidence>
<gene>
    <name evidence="6" type="ORF">JOM49_006473</name>
</gene>
<keyword evidence="7" id="KW-1185">Reference proteome</keyword>
<comment type="caution">
    <text evidence="6">The sequence shown here is derived from an EMBL/GenBank/DDBJ whole genome shotgun (WGS) entry which is preliminary data.</text>
</comment>
<dbReference type="InterPro" id="IPR001647">
    <property type="entry name" value="HTH_TetR"/>
</dbReference>
<dbReference type="PANTHER" id="PTHR30055">
    <property type="entry name" value="HTH-TYPE TRANSCRIPTIONAL REGULATOR RUTR"/>
    <property type="match status" value="1"/>
</dbReference>
<dbReference type="PRINTS" id="PR00455">
    <property type="entry name" value="HTHTETR"/>
</dbReference>
<sequence length="226" mass="24787">MRGRADRILDAAGALLLRHGYSKLTIGDIAEKAGVGKGTVYLHWRAKQDLFEALFMRESIIVIDELLDGLRADPGLITPHRFYARVFEVTTERPLVAAVVLQDTELLGKLADSSLRSHKLLAGERGFELMVRYGLLRGDLPGIQFALQATLSGYFLYDSLDLATGAGLDLATRSRLLAHTIRTAFEPPEADHAEAVRVEPAAAEFVALYGDLADTYRKSIYSSDPG</sequence>
<evidence type="ECO:0000256" key="4">
    <source>
        <dbReference type="PROSITE-ProRule" id="PRU00335"/>
    </source>
</evidence>
<dbReference type="EMBL" id="JAGGMS010000001">
    <property type="protein sequence ID" value="MBP2184947.1"/>
    <property type="molecule type" value="Genomic_DNA"/>
</dbReference>
<dbReference type="Proteomes" id="UP000741013">
    <property type="component" value="Unassembled WGS sequence"/>
</dbReference>